<keyword evidence="6 8" id="KW-0472">Membrane</keyword>
<dbReference type="PANTHER" id="PTHR19139:SF270">
    <property type="entry name" value="ENTOMOGLYCEROPORIN 1-RELATED"/>
    <property type="match status" value="1"/>
</dbReference>
<accession>A0AAW1JWG0</accession>
<keyword evidence="5 8" id="KW-1133">Transmembrane helix</keyword>
<evidence type="ECO:0000256" key="8">
    <source>
        <dbReference type="SAM" id="Phobius"/>
    </source>
</evidence>
<dbReference type="Gene3D" id="1.20.1080.10">
    <property type="entry name" value="Glycerol uptake facilitator protein"/>
    <property type="match status" value="2"/>
</dbReference>
<organism evidence="9 10">
    <name type="scientific">Popillia japonica</name>
    <name type="common">Japanese beetle</name>
    <dbReference type="NCBI Taxonomy" id="7064"/>
    <lineage>
        <taxon>Eukaryota</taxon>
        <taxon>Metazoa</taxon>
        <taxon>Ecdysozoa</taxon>
        <taxon>Arthropoda</taxon>
        <taxon>Hexapoda</taxon>
        <taxon>Insecta</taxon>
        <taxon>Pterygota</taxon>
        <taxon>Neoptera</taxon>
        <taxon>Endopterygota</taxon>
        <taxon>Coleoptera</taxon>
        <taxon>Polyphaga</taxon>
        <taxon>Scarabaeiformia</taxon>
        <taxon>Scarabaeidae</taxon>
        <taxon>Rutelinae</taxon>
        <taxon>Popillia</taxon>
    </lineage>
</organism>
<dbReference type="InterPro" id="IPR034294">
    <property type="entry name" value="Aquaporin_transptr"/>
</dbReference>
<comment type="subcellular location">
    <subcellularLocation>
        <location evidence="1">Membrane</location>
        <topology evidence="1">Multi-pass membrane protein</topology>
    </subcellularLocation>
</comment>
<evidence type="ECO:0000256" key="2">
    <source>
        <dbReference type="ARBA" id="ARBA00006175"/>
    </source>
</evidence>
<evidence type="ECO:0000256" key="7">
    <source>
        <dbReference type="RuleBase" id="RU000477"/>
    </source>
</evidence>
<dbReference type="InterPro" id="IPR023271">
    <property type="entry name" value="Aquaporin-like"/>
</dbReference>
<reference evidence="9 10" key="1">
    <citation type="journal article" date="2024" name="BMC Genomics">
        <title>De novo assembly and annotation of Popillia japonica's genome with initial clues to its potential as an invasive pest.</title>
        <authorList>
            <person name="Cucini C."/>
            <person name="Boschi S."/>
            <person name="Funari R."/>
            <person name="Cardaioli E."/>
            <person name="Iannotti N."/>
            <person name="Marturano G."/>
            <person name="Paoli F."/>
            <person name="Bruttini M."/>
            <person name="Carapelli A."/>
            <person name="Frati F."/>
            <person name="Nardi F."/>
        </authorList>
    </citation>
    <scope>NUCLEOTIDE SEQUENCE [LARGE SCALE GENOMIC DNA]</scope>
    <source>
        <strain evidence="9">DMR45628</strain>
    </source>
</reference>
<sequence>MVSTNVTMTDEKVEDKASTISTARNVLILCLGEMLGVALLLFLGCMGCIVEVYPYPVTVFAPFNFGLAVALAIQTVIHISGAHLNPAVSVAAWIMGKLQLYLVPFYIIAQLVGGIIGYGLIIAPFSGGGFNPARSLAPSIYQNIWTSHWVYWVGPLLGGVLAAVVYRYTFLEGLSNVKKNS</sequence>
<dbReference type="PANTHER" id="PTHR19139">
    <property type="entry name" value="AQUAPORIN TRANSPORTER"/>
    <property type="match status" value="1"/>
</dbReference>
<gene>
    <name evidence="9" type="ORF">QE152_g26557</name>
</gene>
<dbReference type="GO" id="GO:0005886">
    <property type="term" value="C:plasma membrane"/>
    <property type="evidence" value="ECO:0007669"/>
    <property type="project" value="TreeGrafter"/>
</dbReference>
<evidence type="ECO:0000256" key="6">
    <source>
        <dbReference type="ARBA" id="ARBA00023136"/>
    </source>
</evidence>
<feature type="transmembrane region" description="Helical" evidence="8">
    <location>
        <begin position="100"/>
        <end position="125"/>
    </location>
</feature>
<feature type="transmembrane region" description="Helical" evidence="8">
    <location>
        <begin position="149"/>
        <end position="169"/>
    </location>
</feature>
<feature type="transmembrane region" description="Helical" evidence="8">
    <location>
        <begin position="26"/>
        <end position="53"/>
    </location>
</feature>
<dbReference type="GO" id="GO:0015267">
    <property type="term" value="F:channel activity"/>
    <property type="evidence" value="ECO:0007669"/>
    <property type="project" value="InterPro"/>
</dbReference>
<dbReference type="InterPro" id="IPR022357">
    <property type="entry name" value="MIP_CS"/>
</dbReference>
<dbReference type="AlphaFoldDB" id="A0AAW1JWG0"/>
<evidence type="ECO:0000256" key="4">
    <source>
        <dbReference type="ARBA" id="ARBA00022692"/>
    </source>
</evidence>
<comment type="similarity">
    <text evidence="2 7">Belongs to the MIP/aquaporin (TC 1.A.8) family.</text>
</comment>
<comment type="caution">
    <text evidence="9">The sequence shown here is derived from an EMBL/GenBank/DDBJ whole genome shotgun (WGS) entry which is preliminary data.</text>
</comment>
<keyword evidence="10" id="KW-1185">Reference proteome</keyword>
<dbReference type="Proteomes" id="UP001458880">
    <property type="component" value="Unassembled WGS sequence"/>
</dbReference>
<dbReference type="PROSITE" id="PS00221">
    <property type="entry name" value="MIP"/>
    <property type="match status" value="1"/>
</dbReference>
<feature type="transmembrane region" description="Helical" evidence="8">
    <location>
        <begin position="59"/>
        <end position="79"/>
    </location>
</feature>
<protein>
    <submittedName>
        <fullName evidence="9">Major intrinsic protein</fullName>
    </submittedName>
</protein>
<dbReference type="InterPro" id="IPR000425">
    <property type="entry name" value="MIP"/>
</dbReference>
<evidence type="ECO:0000313" key="10">
    <source>
        <dbReference type="Proteomes" id="UP001458880"/>
    </source>
</evidence>
<proteinExistence type="inferred from homology"/>
<evidence type="ECO:0000256" key="5">
    <source>
        <dbReference type="ARBA" id="ARBA00022989"/>
    </source>
</evidence>
<dbReference type="SUPFAM" id="SSF81338">
    <property type="entry name" value="Aquaporin-like"/>
    <property type="match status" value="1"/>
</dbReference>
<keyword evidence="4 7" id="KW-0812">Transmembrane</keyword>
<evidence type="ECO:0000256" key="3">
    <source>
        <dbReference type="ARBA" id="ARBA00022448"/>
    </source>
</evidence>
<dbReference type="Pfam" id="PF00230">
    <property type="entry name" value="MIP"/>
    <property type="match status" value="1"/>
</dbReference>
<evidence type="ECO:0000256" key="1">
    <source>
        <dbReference type="ARBA" id="ARBA00004141"/>
    </source>
</evidence>
<name>A0AAW1JWG0_POPJA</name>
<keyword evidence="3 7" id="KW-0813">Transport</keyword>
<dbReference type="PRINTS" id="PR00783">
    <property type="entry name" value="MINTRINSICP"/>
</dbReference>
<evidence type="ECO:0000313" key="9">
    <source>
        <dbReference type="EMBL" id="KAK9709530.1"/>
    </source>
</evidence>
<dbReference type="EMBL" id="JASPKY010000307">
    <property type="protein sequence ID" value="KAK9709530.1"/>
    <property type="molecule type" value="Genomic_DNA"/>
</dbReference>